<evidence type="ECO:0000256" key="8">
    <source>
        <dbReference type="ARBA" id="ARBA00023136"/>
    </source>
</evidence>
<dbReference type="OrthoDB" id="342981at2759"/>
<reference evidence="10" key="1">
    <citation type="submission" date="2022-07" db="EMBL/GenBank/DDBJ databases">
        <authorList>
            <person name="Macas J."/>
            <person name="Novak P."/>
            <person name="Neumann P."/>
        </authorList>
    </citation>
    <scope>NUCLEOTIDE SEQUENCE</scope>
</reference>
<name>A0A9P0ZGA5_CUSEU</name>
<evidence type="ECO:0000259" key="9">
    <source>
        <dbReference type="Pfam" id="PF10496"/>
    </source>
</evidence>
<comment type="caution">
    <text evidence="10">The sequence shown here is derived from an EMBL/GenBank/DDBJ whole genome shotgun (WGS) entry which is preliminary data.</text>
</comment>
<evidence type="ECO:0000256" key="7">
    <source>
        <dbReference type="ARBA" id="ARBA00023054"/>
    </source>
</evidence>
<keyword evidence="5" id="KW-0653">Protein transport</keyword>
<dbReference type="EMBL" id="CAMAPE010000038">
    <property type="protein sequence ID" value="CAH9100175.1"/>
    <property type="molecule type" value="Genomic_DNA"/>
</dbReference>
<dbReference type="Pfam" id="PF10496">
    <property type="entry name" value="Syntaxin-18_N"/>
    <property type="match status" value="1"/>
</dbReference>
<evidence type="ECO:0000313" key="10">
    <source>
        <dbReference type="EMBL" id="CAH9100175.1"/>
    </source>
</evidence>
<evidence type="ECO:0000256" key="6">
    <source>
        <dbReference type="ARBA" id="ARBA00022989"/>
    </source>
</evidence>
<evidence type="ECO:0000256" key="3">
    <source>
        <dbReference type="ARBA" id="ARBA00022448"/>
    </source>
</evidence>
<evidence type="ECO:0000256" key="1">
    <source>
        <dbReference type="ARBA" id="ARBA00004211"/>
    </source>
</evidence>
<dbReference type="GO" id="GO:0015031">
    <property type="term" value="P:protein transport"/>
    <property type="evidence" value="ECO:0007669"/>
    <property type="project" value="UniProtKB-KW"/>
</dbReference>
<evidence type="ECO:0000256" key="2">
    <source>
        <dbReference type="ARBA" id="ARBA00009063"/>
    </source>
</evidence>
<dbReference type="GO" id="GO:0031201">
    <property type="term" value="C:SNARE complex"/>
    <property type="evidence" value="ECO:0007669"/>
    <property type="project" value="TreeGrafter"/>
</dbReference>
<keyword evidence="8" id="KW-0472">Membrane</keyword>
<keyword evidence="4" id="KW-0812">Transmembrane</keyword>
<dbReference type="InterPro" id="IPR019529">
    <property type="entry name" value="Syntaxin-18_N"/>
</dbReference>
<dbReference type="PANTHER" id="PTHR15959">
    <property type="entry name" value="SYNTAXIN-18"/>
    <property type="match status" value="1"/>
</dbReference>
<keyword evidence="7" id="KW-0175">Coiled coil</keyword>
<dbReference type="PANTHER" id="PTHR15959:SF0">
    <property type="entry name" value="SYNTAXIN-18"/>
    <property type="match status" value="1"/>
</dbReference>
<dbReference type="GO" id="GO:0006890">
    <property type="term" value="P:retrograde vesicle-mediated transport, Golgi to endoplasmic reticulum"/>
    <property type="evidence" value="ECO:0007669"/>
    <property type="project" value="TreeGrafter"/>
</dbReference>
<evidence type="ECO:0000256" key="5">
    <source>
        <dbReference type="ARBA" id="ARBA00022927"/>
    </source>
</evidence>
<comment type="similarity">
    <text evidence="2">Belongs to the syntaxin family.</text>
</comment>
<sequence>MVNIRDRTDDFKDAVHRSAVSLGFDETRIAAILASFIMRKPRQRSPFIKAALKTVDSIGVLEEFMLKHKKDYVDLYHTTEQERHSIENEVTFFIKSCKEQIDLLKTSINQVDDAKSKGWIGFKDGSMNADTVAHKHGALTIISSLRFEWFMCF</sequence>
<comment type="subcellular location">
    <subcellularLocation>
        <location evidence="1">Membrane</location>
        <topology evidence="1">Single-pass type IV membrane protein</topology>
    </subcellularLocation>
</comment>
<gene>
    <name evidence="10" type="ORF">CEURO_LOCUS14797</name>
</gene>
<dbReference type="Proteomes" id="UP001152484">
    <property type="component" value="Unassembled WGS sequence"/>
</dbReference>
<organism evidence="10 11">
    <name type="scientific">Cuscuta europaea</name>
    <name type="common">European dodder</name>
    <dbReference type="NCBI Taxonomy" id="41803"/>
    <lineage>
        <taxon>Eukaryota</taxon>
        <taxon>Viridiplantae</taxon>
        <taxon>Streptophyta</taxon>
        <taxon>Embryophyta</taxon>
        <taxon>Tracheophyta</taxon>
        <taxon>Spermatophyta</taxon>
        <taxon>Magnoliopsida</taxon>
        <taxon>eudicotyledons</taxon>
        <taxon>Gunneridae</taxon>
        <taxon>Pentapetalae</taxon>
        <taxon>asterids</taxon>
        <taxon>lamiids</taxon>
        <taxon>Solanales</taxon>
        <taxon>Convolvulaceae</taxon>
        <taxon>Cuscuteae</taxon>
        <taxon>Cuscuta</taxon>
        <taxon>Cuscuta subgen. Cuscuta</taxon>
    </lineage>
</organism>
<proteinExistence type="inferred from homology"/>
<dbReference type="AlphaFoldDB" id="A0A9P0ZGA5"/>
<accession>A0A9P0ZGA5</accession>
<keyword evidence="3" id="KW-0813">Transport</keyword>
<keyword evidence="6" id="KW-1133">Transmembrane helix</keyword>
<feature type="domain" description="SNARE-complex protein Syntaxin-18 N-terminal" evidence="9">
    <location>
        <begin position="5"/>
        <end position="86"/>
    </location>
</feature>
<dbReference type="GO" id="GO:0005783">
    <property type="term" value="C:endoplasmic reticulum"/>
    <property type="evidence" value="ECO:0007669"/>
    <property type="project" value="TreeGrafter"/>
</dbReference>
<evidence type="ECO:0000256" key="4">
    <source>
        <dbReference type="ARBA" id="ARBA00022692"/>
    </source>
</evidence>
<protein>
    <recommendedName>
        <fullName evidence="9">SNARE-complex protein Syntaxin-18 N-terminal domain-containing protein</fullName>
    </recommendedName>
</protein>
<evidence type="ECO:0000313" key="11">
    <source>
        <dbReference type="Proteomes" id="UP001152484"/>
    </source>
</evidence>
<keyword evidence="11" id="KW-1185">Reference proteome</keyword>